<keyword evidence="3" id="KW-0444">Lipid biosynthesis</keyword>
<comment type="similarity">
    <text evidence="2">Belongs to the diacylglycerol/lipid kinase family.</text>
</comment>
<dbReference type="InterPro" id="IPR045540">
    <property type="entry name" value="YegS/DAGK_C"/>
</dbReference>
<dbReference type="Gene3D" id="2.60.200.40">
    <property type="match status" value="1"/>
</dbReference>
<sequence length="294" mass="32482">MFAFIINKTSGNGKGHRVWKRVEKILEQEDLPFVARFTEGPQHAQEIVKDLSRKNLKTIIVVGGDGTIHEVANELAYKNISLGIIPAGSGNDFARCIGVPMNPLKALERIIANEKKQVDLLHLGHQYCLTVTGIGLDGQIAKNVNDGAYKKFFNQLRLGGLSYVVSLLETLRDYKPTNVQITIDGVDMTFSNVWLVAVANAPNYGGGITICPDASYNDGFLNLCIVHGIKKWELLRLFPKAYRGKHTTEKNVTFLQGKEVQVSSGNSIMVHSDGEQMTVSPIHIRIKKDALQVV</sequence>
<dbReference type="AlphaFoldDB" id="A0A1G8CV35"/>
<protein>
    <submittedName>
        <fullName evidence="12">Lipid kinase, YegS/Rv2252/BmrU family</fullName>
    </submittedName>
</protein>
<keyword evidence="13" id="KW-1185">Reference proteome</keyword>
<comment type="cofactor">
    <cofactor evidence="1">
        <name>Mg(2+)</name>
        <dbReference type="ChEBI" id="CHEBI:18420"/>
    </cofactor>
</comment>
<evidence type="ECO:0000313" key="12">
    <source>
        <dbReference type="EMBL" id="SDH48800.1"/>
    </source>
</evidence>
<evidence type="ECO:0000256" key="5">
    <source>
        <dbReference type="ARBA" id="ARBA00022741"/>
    </source>
</evidence>
<evidence type="ECO:0000256" key="10">
    <source>
        <dbReference type="ARBA" id="ARBA00023264"/>
    </source>
</evidence>
<dbReference type="InterPro" id="IPR050187">
    <property type="entry name" value="Lipid_Phosphate_FormReg"/>
</dbReference>
<name>A0A1G8CV35_9BACI</name>
<dbReference type="STRING" id="930129.SAMN05216352_101441"/>
<evidence type="ECO:0000256" key="1">
    <source>
        <dbReference type="ARBA" id="ARBA00001946"/>
    </source>
</evidence>
<dbReference type="GO" id="GO:0005524">
    <property type="term" value="F:ATP binding"/>
    <property type="evidence" value="ECO:0007669"/>
    <property type="project" value="UniProtKB-KW"/>
</dbReference>
<accession>A0A1G8CV35</accession>
<dbReference type="PANTHER" id="PTHR12358:SF54">
    <property type="entry name" value="SPHINGOSINE KINASE RELATED PROTEIN"/>
    <property type="match status" value="1"/>
</dbReference>
<evidence type="ECO:0000256" key="2">
    <source>
        <dbReference type="ARBA" id="ARBA00005983"/>
    </source>
</evidence>
<dbReference type="NCBIfam" id="TIGR00147">
    <property type="entry name" value="YegS/Rv2252/BmrU family lipid kinase"/>
    <property type="match status" value="1"/>
</dbReference>
<dbReference type="InterPro" id="IPR001206">
    <property type="entry name" value="Diacylglycerol_kinase_cat_dom"/>
</dbReference>
<keyword evidence="6 12" id="KW-0418">Kinase</keyword>
<dbReference type="OrthoDB" id="9786026at2"/>
<keyword evidence="5" id="KW-0547">Nucleotide-binding</keyword>
<gene>
    <name evidence="12" type="ORF">SAMN05216352_101441</name>
</gene>
<dbReference type="PANTHER" id="PTHR12358">
    <property type="entry name" value="SPHINGOSINE KINASE"/>
    <property type="match status" value="1"/>
</dbReference>
<keyword evidence="8" id="KW-0443">Lipid metabolism</keyword>
<keyword evidence="4" id="KW-0808">Transferase</keyword>
<dbReference type="InterPro" id="IPR017438">
    <property type="entry name" value="ATP-NAD_kinase_N"/>
</dbReference>
<dbReference type="SMART" id="SM00046">
    <property type="entry name" value="DAGKc"/>
    <property type="match status" value="1"/>
</dbReference>
<dbReference type="GO" id="GO:0016301">
    <property type="term" value="F:kinase activity"/>
    <property type="evidence" value="ECO:0007669"/>
    <property type="project" value="UniProtKB-KW"/>
</dbReference>
<dbReference type="Proteomes" id="UP000199017">
    <property type="component" value="Unassembled WGS sequence"/>
</dbReference>
<proteinExistence type="inferred from homology"/>
<evidence type="ECO:0000313" key="13">
    <source>
        <dbReference type="Proteomes" id="UP000199017"/>
    </source>
</evidence>
<reference evidence="12 13" key="1">
    <citation type="submission" date="2016-10" db="EMBL/GenBank/DDBJ databases">
        <authorList>
            <person name="de Groot N.N."/>
        </authorList>
    </citation>
    <scope>NUCLEOTIDE SEQUENCE [LARGE SCALE GENOMIC DNA]</scope>
    <source>
        <strain evidence="13">P4B,CCM 7963,CECT 7998,DSM 25260,IBRC-M 10614,KCTC 13821</strain>
    </source>
</reference>
<dbReference type="Gene3D" id="3.40.50.10330">
    <property type="entry name" value="Probable inorganic polyphosphate/atp-NAD kinase, domain 1"/>
    <property type="match status" value="1"/>
</dbReference>
<keyword evidence="7" id="KW-0067">ATP-binding</keyword>
<dbReference type="GO" id="GO:0008654">
    <property type="term" value="P:phospholipid biosynthetic process"/>
    <property type="evidence" value="ECO:0007669"/>
    <property type="project" value="UniProtKB-KW"/>
</dbReference>
<dbReference type="InterPro" id="IPR016064">
    <property type="entry name" value="NAD/diacylglycerol_kinase_sf"/>
</dbReference>
<evidence type="ECO:0000259" key="11">
    <source>
        <dbReference type="PROSITE" id="PS50146"/>
    </source>
</evidence>
<dbReference type="SUPFAM" id="SSF111331">
    <property type="entry name" value="NAD kinase/diacylglycerol kinase-like"/>
    <property type="match status" value="1"/>
</dbReference>
<organism evidence="12 13">
    <name type="scientific">Alteribacillus bidgolensis</name>
    <dbReference type="NCBI Taxonomy" id="930129"/>
    <lineage>
        <taxon>Bacteria</taxon>
        <taxon>Bacillati</taxon>
        <taxon>Bacillota</taxon>
        <taxon>Bacilli</taxon>
        <taxon>Bacillales</taxon>
        <taxon>Bacillaceae</taxon>
        <taxon>Alteribacillus</taxon>
    </lineage>
</organism>
<dbReference type="InterPro" id="IPR005218">
    <property type="entry name" value="Diacylglycerol/lipid_kinase"/>
</dbReference>
<evidence type="ECO:0000256" key="4">
    <source>
        <dbReference type="ARBA" id="ARBA00022679"/>
    </source>
</evidence>
<feature type="domain" description="DAGKc" evidence="11">
    <location>
        <begin position="1"/>
        <end position="127"/>
    </location>
</feature>
<keyword evidence="10" id="KW-1208">Phospholipid metabolism</keyword>
<dbReference type="Pfam" id="PF00781">
    <property type="entry name" value="DAGK_cat"/>
    <property type="match status" value="1"/>
</dbReference>
<dbReference type="RefSeq" id="WP_091580228.1">
    <property type="nucleotide sequence ID" value="NZ_FNDU01000001.1"/>
</dbReference>
<evidence type="ECO:0000256" key="8">
    <source>
        <dbReference type="ARBA" id="ARBA00023098"/>
    </source>
</evidence>
<dbReference type="PROSITE" id="PS50146">
    <property type="entry name" value="DAGK"/>
    <property type="match status" value="1"/>
</dbReference>
<evidence type="ECO:0000256" key="6">
    <source>
        <dbReference type="ARBA" id="ARBA00022777"/>
    </source>
</evidence>
<evidence type="ECO:0000256" key="9">
    <source>
        <dbReference type="ARBA" id="ARBA00023209"/>
    </source>
</evidence>
<evidence type="ECO:0000256" key="3">
    <source>
        <dbReference type="ARBA" id="ARBA00022516"/>
    </source>
</evidence>
<evidence type="ECO:0000256" key="7">
    <source>
        <dbReference type="ARBA" id="ARBA00022840"/>
    </source>
</evidence>
<dbReference type="Pfam" id="PF19279">
    <property type="entry name" value="YegS_C"/>
    <property type="match status" value="1"/>
</dbReference>
<keyword evidence="9" id="KW-0594">Phospholipid biosynthesis</keyword>
<dbReference type="EMBL" id="FNDU01000001">
    <property type="protein sequence ID" value="SDH48800.1"/>
    <property type="molecule type" value="Genomic_DNA"/>
</dbReference>